<name>A0A0B4G745_METGA</name>
<organism evidence="2 3">
    <name type="scientific">Metarhizium guizhouense (strain ARSEF 977)</name>
    <dbReference type="NCBI Taxonomy" id="1276136"/>
    <lineage>
        <taxon>Eukaryota</taxon>
        <taxon>Fungi</taxon>
        <taxon>Dikarya</taxon>
        <taxon>Ascomycota</taxon>
        <taxon>Pezizomycotina</taxon>
        <taxon>Sordariomycetes</taxon>
        <taxon>Hypocreomycetidae</taxon>
        <taxon>Hypocreales</taxon>
        <taxon>Clavicipitaceae</taxon>
        <taxon>Metarhizium</taxon>
    </lineage>
</organism>
<feature type="compositionally biased region" description="Polar residues" evidence="1">
    <location>
        <begin position="194"/>
        <end position="203"/>
    </location>
</feature>
<dbReference type="EMBL" id="AZNH01000085">
    <property type="protein sequence ID" value="KID82485.1"/>
    <property type="molecule type" value="Genomic_DNA"/>
</dbReference>
<dbReference type="AlphaFoldDB" id="A0A0B4G745"/>
<evidence type="ECO:0000256" key="1">
    <source>
        <dbReference type="SAM" id="MobiDB-lite"/>
    </source>
</evidence>
<accession>A0A0B4G745</accession>
<dbReference type="HOGENOM" id="CLU_001650_18_3_1"/>
<protein>
    <submittedName>
        <fullName evidence="2">Polyprotein</fullName>
    </submittedName>
</protein>
<feature type="region of interest" description="Disordered" evidence="1">
    <location>
        <begin position="194"/>
        <end position="226"/>
    </location>
</feature>
<keyword evidence="3" id="KW-1185">Reference proteome</keyword>
<dbReference type="Proteomes" id="UP000031192">
    <property type="component" value="Unassembled WGS sequence"/>
</dbReference>
<sequence length="389" mass="43546">MRIGAGLPNYLWVEIFKAAVYLYNRTPKYILRWQSLYGRFFTFLANRDGTAVRQYKPDLRHLRVYGCKAFAMTKDAMAKRKRRQTLNPRAWIGYLVEETSQEESHGEDDIVFGVDHEWDLSMHHGVDDQTREGNLRTNPEDHPNMRVAPSVTEDPRQVLYALGSGKSLPGRINAKLGVTDCIEAIQQTQDLLSLQNPNISPQGGTPPRQDANGWETSPPSMLPDTRTKANADVQFQPYPTPSLTESTPAALMAACFQGSNVNPEAQNQGNNSDPTGIGLLSIIPTENKQLLNAYSNVETWKAAFAAGRHAAPIGKINGKQIDRAKFLRILSKPKSLHRSQLPAAPRSHRDLATHLMGSLFNEAERIHLNSHIEMQSWIEISKSDQSARN</sequence>
<evidence type="ECO:0000313" key="2">
    <source>
        <dbReference type="EMBL" id="KID82485.1"/>
    </source>
</evidence>
<evidence type="ECO:0000313" key="3">
    <source>
        <dbReference type="Proteomes" id="UP000031192"/>
    </source>
</evidence>
<comment type="caution">
    <text evidence="2">The sequence shown here is derived from an EMBL/GenBank/DDBJ whole genome shotgun (WGS) entry which is preliminary data.</text>
</comment>
<reference evidence="2 3" key="1">
    <citation type="journal article" date="2014" name="Proc. Natl. Acad. Sci. U.S.A.">
        <title>Trajectory and genomic determinants of fungal-pathogen speciation and host adaptation.</title>
        <authorList>
            <person name="Hu X."/>
            <person name="Xiao G."/>
            <person name="Zheng P."/>
            <person name="Shang Y."/>
            <person name="Su Y."/>
            <person name="Zhang X."/>
            <person name="Liu X."/>
            <person name="Zhan S."/>
            <person name="St Leger R.J."/>
            <person name="Wang C."/>
        </authorList>
    </citation>
    <scope>NUCLEOTIDE SEQUENCE [LARGE SCALE GENOMIC DNA]</scope>
    <source>
        <strain evidence="2 3">ARSEF 977</strain>
    </source>
</reference>
<feature type="region of interest" description="Disordered" evidence="1">
    <location>
        <begin position="127"/>
        <end position="148"/>
    </location>
</feature>
<gene>
    <name evidence="2" type="ORF">MGU_10199</name>
</gene>
<feature type="compositionally biased region" description="Basic and acidic residues" evidence="1">
    <location>
        <begin position="127"/>
        <end position="144"/>
    </location>
</feature>
<proteinExistence type="predicted"/>